<accession>A0A9D3YZN0</accession>
<protein>
    <submittedName>
        <fullName evidence="1">Uncharacterized protein</fullName>
    </submittedName>
</protein>
<sequence length="143" mass="15577">MIRLLNTSSQLLYNCESYFYGKFSFQVAGLPEVEVEVAGEKAHPGDGVEGVATGMAMVTMTTTTTAVVTMAVTVTMTTGIQADTGEGDITGIRAEGGDILQRGAMWRNFMVATHIIQVREWLEGVCSFRLMFMQLLHTMVRSG</sequence>
<dbReference type="AlphaFoldDB" id="A0A9D3YZN0"/>
<name>A0A9D3YZN0_DREPO</name>
<dbReference type="Proteomes" id="UP000828390">
    <property type="component" value="Unassembled WGS sequence"/>
</dbReference>
<evidence type="ECO:0000313" key="2">
    <source>
        <dbReference type="Proteomes" id="UP000828390"/>
    </source>
</evidence>
<evidence type="ECO:0000313" key="1">
    <source>
        <dbReference type="EMBL" id="KAH3707682.1"/>
    </source>
</evidence>
<reference evidence="1" key="1">
    <citation type="journal article" date="2019" name="bioRxiv">
        <title>The Genome of the Zebra Mussel, Dreissena polymorpha: A Resource for Invasive Species Research.</title>
        <authorList>
            <person name="McCartney M.A."/>
            <person name="Auch B."/>
            <person name="Kono T."/>
            <person name="Mallez S."/>
            <person name="Zhang Y."/>
            <person name="Obille A."/>
            <person name="Becker A."/>
            <person name="Abrahante J.E."/>
            <person name="Garbe J."/>
            <person name="Badalamenti J.P."/>
            <person name="Herman A."/>
            <person name="Mangelson H."/>
            <person name="Liachko I."/>
            <person name="Sullivan S."/>
            <person name="Sone E.D."/>
            <person name="Koren S."/>
            <person name="Silverstein K.A.T."/>
            <person name="Beckman K.B."/>
            <person name="Gohl D.M."/>
        </authorList>
    </citation>
    <scope>NUCLEOTIDE SEQUENCE</scope>
    <source>
        <strain evidence="1">Duluth1</strain>
        <tissue evidence="1">Whole animal</tissue>
    </source>
</reference>
<dbReference type="EMBL" id="JAIWYP010000014">
    <property type="protein sequence ID" value="KAH3707682.1"/>
    <property type="molecule type" value="Genomic_DNA"/>
</dbReference>
<proteinExistence type="predicted"/>
<reference evidence="1" key="2">
    <citation type="submission" date="2020-11" db="EMBL/GenBank/DDBJ databases">
        <authorList>
            <person name="McCartney M.A."/>
            <person name="Auch B."/>
            <person name="Kono T."/>
            <person name="Mallez S."/>
            <person name="Becker A."/>
            <person name="Gohl D.M."/>
            <person name="Silverstein K.A.T."/>
            <person name="Koren S."/>
            <person name="Bechman K.B."/>
            <person name="Herman A."/>
            <person name="Abrahante J.E."/>
            <person name="Garbe J."/>
        </authorList>
    </citation>
    <scope>NUCLEOTIDE SEQUENCE</scope>
    <source>
        <strain evidence="1">Duluth1</strain>
        <tissue evidence="1">Whole animal</tissue>
    </source>
</reference>
<keyword evidence="2" id="KW-1185">Reference proteome</keyword>
<organism evidence="1 2">
    <name type="scientific">Dreissena polymorpha</name>
    <name type="common">Zebra mussel</name>
    <name type="synonym">Mytilus polymorpha</name>
    <dbReference type="NCBI Taxonomy" id="45954"/>
    <lineage>
        <taxon>Eukaryota</taxon>
        <taxon>Metazoa</taxon>
        <taxon>Spiralia</taxon>
        <taxon>Lophotrochozoa</taxon>
        <taxon>Mollusca</taxon>
        <taxon>Bivalvia</taxon>
        <taxon>Autobranchia</taxon>
        <taxon>Heteroconchia</taxon>
        <taxon>Euheterodonta</taxon>
        <taxon>Imparidentia</taxon>
        <taxon>Neoheterodontei</taxon>
        <taxon>Myida</taxon>
        <taxon>Dreissenoidea</taxon>
        <taxon>Dreissenidae</taxon>
        <taxon>Dreissena</taxon>
    </lineage>
</organism>
<gene>
    <name evidence="1" type="ORF">DPMN_067093</name>
</gene>
<comment type="caution">
    <text evidence="1">The sequence shown here is derived from an EMBL/GenBank/DDBJ whole genome shotgun (WGS) entry which is preliminary data.</text>
</comment>